<evidence type="ECO:0000313" key="3">
    <source>
        <dbReference type="Proteomes" id="UP001362999"/>
    </source>
</evidence>
<reference evidence="2 3" key="1">
    <citation type="journal article" date="2024" name="J Genomics">
        <title>Draft genome sequencing and assembly of Favolaschia claudopus CIRM-BRFM 2984 isolated from oak limbs.</title>
        <authorList>
            <person name="Navarro D."/>
            <person name="Drula E."/>
            <person name="Chaduli D."/>
            <person name="Cazenave R."/>
            <person name="Ahrendt S."/>
            <person name="Wang J."/>
            <person name="Lipzen A."/>
            <person name="Daum C."/>
            <person name="Barry K."/>
            <person name="Grigoriev I.V."/>
            <person name="Favel A."/>
            <person name="Rosso M.N."/>
            <person name="Martin F."/>
        </authorList>
    </citation>
    <scope>NUCLEOTIDE SEQUENCE [LARGE SCALE GENOMIC DNA]</scope>
    <source>
        <strain evidence="2 3">CIRM-BRFM 2984</strain>
    </source>
</reference>
<dbReference type="Proteomes" id="UP001362999">
    <property type="component" value="Unassembled WGS sequence"/>
</dbReference>
<keyword evidence="1" id="KW-0732">Signal</keyword>
<comment type="caution">
    <text evidence="2">The sequence shown here is derived from an EMBL/GenBank/DDBJ whole genome shotgun (WGS) entry which is preliminary data.</text>
</comment>
<name>A0AAV9ZRR8_9AGAR</name>
<feature type="chain" id="PRO_5043687533" evidence="1">
    <location>
        <begin position="24"/>
        <end position="109"/>
    </location>
</feature>
<accession>A0AAV9ZRR8</accession>
<gene>
    <name evidence="2" type="ORF">R3P38DRAFT_2803802</name>
</gene>
<feature type="signal peptide" evidence="1">
    <location>
        <begin position="1"/>
        <end position="23"/>
    </location>
</feature>
<organism evidence="2 3">
    <name type="scientific">Favolaschia claudopus</name>
    <dbReference type="NCBI Taxonomy" id="2862362"/>
    <lineage>
        <taxon>Eukaryota</taxon>
        <taxon>Fungi</taxon>
        <taxon>Dikarya</taxon>
        <taxon>Basidiomycota</taxon>
        <taxon>Agaricomycotina</taxon>
        <taxon>Agaricomycetes</taxon>
        <taxon>Agaricomycetidae</taxon>
        <taxon>Agaricales</taxon>
        <taxon>Marasmiineae</taxon>
        <taxon>Mycenaceae</taxon>
        <taxon>Favolaschia</taxon>
    </lineage>
</organism>
<keyword evidence="3" id="KW-1185">Reference proteome</keyword>
<evidence type="ECO:0000256" key="1">
    <source>
        <dbReference type="SAM" id="SignalP"/>
    </source>
</evidence>
<evidence type="ECO:0000313" key="2">
    <source>
        <dbReference type="EMBL" id="KAK6991509.1"/>
    </source>
</evidence>
<dbReference type="AlphaFoldDB" id="A0AAV9ZRR8"/>
<dbReference type="EMBL" id="JAWWNJ010000117">
    <property type="protein sequence ID" value="KAK6991509.1"/>
    <property type="molecule type" value="Genomic_DNA"/>
</dbReference>
<protein>
    <submittedName>
        <fullName evidence="2">Uncharacterized protein</fullName>
    </submittedName>
</protein>
<proteinExistence type="predicted"/>
<sequence length="109" mass="11903">MVVLSLVLVLPACLASISQLALAEFPGNTALYLKKVVETRYLADFDIYMDSPDLYKRATRTSPPLALAPAAARITHRNILFNARCNARASIIYLLQKGLEGAVGKFGYS</sequence>